<dbReference type="EMBL" id="CAJNOC010000442">
    <property type="protein sequence ID" value="CAF0762114.1"/>
    <property type="molecule type" value="Genomic_DNA"/>
</dbReference>
<gene>
    <name evidence="1" type="ORF">OXX778_LOCUS4489</name>
</gene>
<sequence length="197" mass="23505">MQFNDELLRELNREHKSLEWVIMLTIQIECIKEYENIKYLAKMSDNFNFQDSYQKKTAELQTKLDPRAVAEHCPPLSTAKSCYDQTKLYREFKKRNNTMNLPVAVKEDYFKILYDIHSVQRGHIGINKMEHQLSIRYYGIPKIVIVQFIKFCPNCNLKHVQTSQPRLNPIRSDDFLPRFQIDLVDMRHRPVDKKGRV</sequence>
<dbReference type="Gene3D" id="1.10.340.70">
    <property type="match status" value="1"/>
</dbReference>
<comment type="caution">
    <text evidence="1">The sequence shown here is derived from an EMBL/GenBank/DDBJ whole genome shotgun (WGS) entry which is preliminary data.</text>
</comment>
<keyword evidence="2" id="KW-1185">Reference proteome</keyword>
<dbReference type="OrthoDB" id="10047222at2759"/>
<proteinExistence type="predicted"/>
<evidence type="ECO:0000313" key="1">
    <source>
        <dbReference type="EMBL" id="CAF0762114.1"/>
    </source>
</evidence>
<protein>
    <recommendedName>
        <fullName evidence="3">Integrase zinc-binding domain-containing protein</fullName>
    </recommendedName>
</protein>
<organism evidence="1 2">
    <name type="scientific">Brachionus calyciflorus</name>
    <dbReference type="NCBI Taxonomy" id="104777"/>
    <lineage>
        <taxon>Eukaryota</taxon>
        <taxon>Metazoa</taxon>
        <taxon>Spiralia</taxon>
        <taxon>Gnathifera</taxon>
        <taxon>Rotifera</taxon>
        <taxon>Eurotatoria</taxon>
        <taxon>Monogononta</taxon>
        <taxon>Pseudotrocha</taxon>
        <taxon>Ploima</taxon>
        <taxon>Brachionidae</taxon>
        <taxon>Brachionus</taxon>
    </lineage>
</organism>
<dbReference type="Proteomes" id="UP000663879">
    <property type="component" value="Unassembled WGS sequence"/>
</dbReference>
<evidence type="ECO:0008006" key="3">
    <source>
        <dbReference type="Google" id="ProtNLM"/>
    </source>
</evidence>
<dbReference type="AlphaFoldDB" id="A0A813Q4W1"/>
<evidence type="ECO:0000313" key="2">
    <source>
        <dbReference type="Proteomes" id="UP000663879"/>
    </source>
</evidence>
<reference evidence="1" key="1">
    <citation type="submission" date="2021-02" db="EMBL/GenBank/DDBJ databases">
        <authorList>
            <person name="Nowell W R."/>
        </authorList>
    </citation>
    <scope>NUCLEOTIDE SEQUENCE</scope>
    <source>
        <strain evidence="1">Ploen Becks lab</strain>
    </source>
</reference>
<name>A0A813Q4W1_9BILA</name>
<accession>A0A813Q4W1</accession>